<dbReference type="EMBL" id="JAKELL010000007">
    <property type="protein sequence ID" value="KAH8997606.1"/>
    <property type="molecule type" value="Genomic_DNA"/>
</dbReference>
<dbReference type="SMART" id="SM00913">
    <property type="entry name" value="IBN_N"/>
    <property type="match status" value="1"/>
</dbReference>
<dbReference type="AlphaFoldDB" id="A0AAD4LN43"/>
<organism evidence="2 3">
    <name type="scientific">Lactarius akahatsu</name>
    <dbReference type="NCBI Taxonomy" id="416441"/>
    <lineage>
        <taxon>Eukaryota</taxon>
        <taxon>Fungi</taxon>
        <taxon>Dikarya</taxon>
        <taxon>Basidiomycota</taxon>
        <taxon>Agaricomycotina</taxon>
        <taxon>Agaricomycetes</taxon>
        <taxon>Russulales</taxon>
        <taxon>Russulaceae</taxon>
        <taxon>Lactarius</taxon>
    </lineage>
</organism>
<protein>
    <submittedName>
        <fullName evidence="2">ARM repeat-containing protein</fullName>
    </submittedName>
</protein>
<dbReference type="Pfam" id="PF03810">
    <property type="entry name" value="IBN_N"/>
    <property type="match status" value="1"/>
</dbReference>
<dbReference type="Proteomes" id="UP001201163">
    <property type="component" value="Unassembled WGS sequence"/>
</dbReference>
<dbReference type="PANTHER" id="PTHR12363">
    <property type="entry name" value="TRANSPORTIN 3 AND IMPORTIN 13"/>
    <property type="match status" value="1"/>
</dbReference>
<evidence type="ECO:0000259" key="1">
    <source>
        <dbReference type="SMART" id="SM00913"/>
    </source>
</evidence>
<feature type="domain" description="Importin N-terminal" evidence="1">
    <location>
        <begin position="26"/>
        <end position="93"/>
    </location>
</feature>
<dbReference type="InterPro" id="IPR051345">
    <property type="entry name" value="Importin_beta-like_NTR"/>
</dbReference>
<dbReference type="PANTHER" id="PTHR12363:SF53">
    <property type="entry name" value="MRNA TRANSPORT REGULATOR MTR10"/>
    <property type="match status" value="1"/>
</dbReference>
<dbReference type="InterPro" id="IPR057941">
    <property type="entry name" value="TPR_TNPO3_IPO13_2nd"/>
</dbReference>
<dbReference type="Gene3D" id="1.25.10.10">
    <property type="entry name" value="Leucine-rich Repeat Variant"/>
    <property type="match status" value="1"/>
</dbReference>
<evidence type="ECO:0000313" key="2">
    <source>
        <dbReference type="EMBL" id="KAH8997606.1"/>
    </source>
</evidence>
<proteinExistence type="predicted"/>
<evidence type="ECO:0000313" key="3">
    <source>
        <dbReference type="Proteomes" id="UP001201163"/>
    </source>
</evidence>
<dbReference type="InterPro" id="IPR057942">
    <property type="entry name" value="TPR_TNPO3_IPO13_3rd"/>
</dbReference>
<dbReference type="Pfam" id="PF24139">
    <property type="entry name" value="TPR_TNPO3_IPO13_4th"/>
    <property type="match status" value="1"/>
</dbReference>
<keyword evidence="3" id="KW-1185">Reference proteome</keyword>
<reference evidence="2" key="1">
    <citation type="submission" date="2022-01" db="EMBL/GenBank/DDBJ databases">
        <title>Comparative genomics reveals a dynamic genome evolution in the ectomycorrhizal milk-cap (Lactarius) mushrooms.</title>
        <authorList>
            <consortium name="DOE Joint Genome Institute"/>
            <person name="Lebreton A."/>
            <person name="Tang N."/>
            <person name="Kuo A."/>
            <person name="LaButti K."/>
            <person name="Drula E."/>
            <person name="Barry K."/>
            <person name="Clum A."/>
            <person name="Lipzen A."/>
            <person name="Mousain D."/>
            <person name="Ng V."/>
            <person name="Wang R."/>
            <person name="Wang X."/>
            <person name="Dai Y."/>
            <person name="Henrissat B."/>
            <person name="Grigoriev I.V."/>
            <person name="Guerin-Laguette A."/>
            <person name="Yu F."/>
            <person name="Martin F.M."/>
        </authorList>
    </citation>
    <scope>NUCLEOTIDE SEQUENCE</scope>
    <source>
        <strain evidence="2">QP</strain>
    </source>
</reference>
<dbReference type="SUPFAM" id="SSF48371">
    <property type="entry name" value="ARM repeat"/>
    <property type="match status" value="1"/>
</dbReference>
<dbReference type="GO" id="GO:0006606">
    <property type="term" value="P:protein import into nucleus"/>
    <property type="evidence" value="ECO:0007669"/>
    <property type="project" value="TreeGrafter"/>
</dbReference>
<comment type="caution">
    <text evidence="2">The sequence shown here is derived from an EMBL/GenBank/DDBJ whole genome shotgun (WGS) entry which is preliminary data.</text>
</comment>
<gene>
    <name evidence="2" type="ORF">EDB92DRAFT_1840659</name>
</gene>
<name>A0AAD4LN43_9AGAM</name>
<dbReference type="InterPro" id="IPR013598">
    <property type="entry name" value="Exportin-1/Importin-b-like"/>
</dbReference>
<dbReference type="InterPro" id="IPR001494">
    <property type="entry name" value="Importin-beta_N"/>
</dbReference>
<dbReference type="GO" id="GO:0031267">
    <property type="term" value="F:small GTPase binding"/>
    <property type="evidence" value="ECO:0007669"/>
    <property type="project" value="InterPro"/>
</dbReference>
<dbReference type="InterPro" id="IPR058537">
    <property type="entry name" value="TPR_TNPO3_IPO13_4th"/>
</dbReference>
<dbReference type="Pfam" id="PF24138">
    <property type="entry name" value="TPR_TNPO3_IPO13_2nd"/>
    <property type="match status" value="1"/>
</dbReference>
<sequence>MAEIQALLAALDVFSRAPDKASLEKANAWLQDFQHSSEAWTSCNLILRSPDAPLAAKLFAAQTFRTKVTYDLAQVDPAQLFPLRDTIIAALEYFKDGPRAIILQLCLALSGLALQLPTWTNAVEGLIESYGQNPSMVPVLLQFLTVLPEELYSNTKIPVTDQEYAERSTQLLGSCSKQVLDMLSIYLQAPGVTHAIQNQVFACLRSWLTAGEMAARDVADSAIFEFCFQALASDQLFEAATNAICDLIHETQEIDDNMSVIKRIVPKLTALKAILTTVNDDPDKMKGYARIFSEAGETYRLLILQHTEAFFPIVEAIGLCSDYHDLDIVPITFTFWMRLAQSMGKKVTISPLLCGAYETLVTVMIKHLHFPPDSSTLTGQELESFRSFRHVMGDTLKDCCYVLGAEQCLLETLKLVQAALARGPDTPWQDVEAPLFAMRSMGAEVDPHDERAVPIIMQLLPTLPTHTRIRYAALLIISRYTEWINAHPSHISPSLQYISAGFEDTDQDVIGAAGQALKYLCQDCKQHLVPFLPELHTFTVNIGAKLIQEDRVVVYEAIAYVISAMPMDQAAQSLKTFATSILAAVFAVANKPTPATKQELQEVGNGLANLEVMLHVVGSFGEHLPPSCQGTCQEVWPVFDAFLAKHGSDYESAEHVTRVLRHALNLFGRTVLTIAADVLGRMSASFASSGMSCYLWIASKVHSRFGNEEDPLLRDAVRDVYERSTQKILVMLQEKSAATLPDVLEDYVRMLMNMVEFAPDIFFGSSAFPASFHIALAALTLIHTDTIFASLDLIRMILTHDCLNSAPIEPLPPKFPLYANAIHQAIDKEGFEFTSLLLTGLVGDFPEETASTIVTLLRVLASLWPIQLQQWIPVILQRLPVSSVPEEAKVRFMKDLGDAIRVKQYDKVKYAVLGIHRASRKARDRRKVVSLD</sequence>
<accession>A0AAD4LN43</accession>
<dbReference type="InterPro" id="IPR011989">
    <property type="entry name" value="ARM-like"/>
</dbReference>
<dbReference type="InterPro" id="IPR016024">
    <property type="entry name" value="ARM-type_fold"/>
</dbReference>
<dbReference type="Pfam" id="PF24140">
    <property type="entry name" value="TPR_TNPO3_IPO13_3rd"/>
    <property type="match status" value="1"/>
</dbReference>
<dbReference type="GO" id="GO:0005737">
    <property type="term" value="C:cytoplasm"/>
    <property type="evidence" value="ECO:0007669"/>
    <property type="project" value="TreeGrafter"/>
</dbReference>
<dbReference type="Pfam" id="PF08389">
    <property type="entry name" value="Xpo1"/>
    <property type="match status" value="1"/>
</dbReference>